<dbReference type="AlphaFoldDB" id="A0A820AX39"/>
<dbReference type="InterPro" id="IPR013083">
    <property type="entry name" value="Znf_RING/FYVE/PHD"/>
</dbReference>
<dbReference type="Proteomes" id="UP000663851">
    <property type="component" value="Unassembled WGS sequence"/>
</dbReference>
<dbReference type="Gene3D" id="3.30.40.10">
    <property type="entry name" value="Zinc/RING finger domain, C3HC4 (zinc finger)"/>
    <property type="match status" value="1"/>
</dbReference>
<gene>
    <name evidence="1" type="ORF">HFQ381_LOCUS7032</name>
</gene>
<proteinExistence type="predicted"/>
<dbReference type="InterPro" id="IPR011042">
    <property type="entry name" value="6-blade_b-propeller_TolB-like"/>
</dbReference>
<evidence type="ECO:0000313" key="2">
    <source>
        <dbReference type="Proteomes" id="UP000663851"/>
    </source>
</evidence>
<protein>
    <submittedName>
        <fullName evidence="1">Uncharacterized protein</fullName>
    </submittedName>
</protein>
<dbReference type="SUPFAM" id="SSF101898">
    <property type="entry name" value="NHL repeat"/>
    <property type="match status" value="1"/>
</dbReference>
<comment type="caution">
    <text evidence="1">The sequence shown here is derived from an EMBL/GenBank/DDBJ whole genome shotgun (WGS) entry which is preliminary data.</text>
</comment>
<reference evidence="1" key="1">
    <citation type="submission" date="2021-02" db="EMBL/GenBank/DDBJ databases">
        <authorList>
            <person name="Nowell W R."/>
        </authorList>
    </citation>
    <scope>NUCLEOTIDE SEQUENCE</scope>
</reference>
<dbReference type="Gene3D" id="2.120.10.30">
    <property type="entry name" value="TolB, C-terminal domain"/>
    <property type="match status" value="1"/>
</dbReference>
<dbReference type="EMBL" id="CAJOBO010000328">
    <property type="protein sequence ID" value="CAF4194031.1"/>
    <property type="molecule type" value="Genomic_DNA"/>
</dbReference>
<organism evidence="1 2">
    <name type="scientific">Rotaria socialis</name>
    <dbReference type="NCBI Taxonomy" id="392032"/>
    <lineage>
        <taxon>Eukaryota</taxon>
        <taxon>Metazoa</taxon>
        <taxon>Spiralia</taxon>
        <taxon>Gnathifera</taxon>
        <taxon>Rotifera</taxon>
        <taxon>Eurotatoria</taxon>
        <taxon>Bdelloidea</taxon>
        <taxon>Philodinida</taxon>
        <taxon>Philodinidae</taxon>
        <taxon>Rotaria</taxon>
    </lineage>
</organism>
<evidence type="ECO:0000313" key="1">
    <source>
        <dbReference type="EMBL" id="CAF4194031.1"/>
    </source>
</evidence>
<sequence>MLYQYIRCGEFIEHLGPRFVANHLVKLQISCIYQSNGCEELVSYEVLEKHETHCDYRPQECSGCKLQMLKKDLNEQETHCPMVESTCPNCKIVCKQFDATALHTDLICAREQLRQLQEKCRENVAGGQGDGSSLNQLSSPFGVYVDDNQTIFITDLGNDRIVQRNYDAALGQVVADGNGQGNQRVMRRFRQHDRNQETIIDNIDYTQLAIDNQKKFYASNCDKQEVRRYQLGDS</sequence>
<dbReference type="SUPFAM" id="SSF49599">
    <property type="entry name" value="TRAF domain-like"/>
    <property type="match status" value="1"/>
</dbReference>
<name>A0A820AX39_9BILA</name>
<accession>A0A820AX39</accession>